<reference evidence="1" key="1">
    <citation type="journal article" date="2023" name="bioRxiv">
        <title>Improved chromosome-level genome assembly for marigold (Tagetes erecta).</title>
        <authorList>
            <person name="Jiang F."/>
            <person name="Yuan L."/>
            <person name="Wang S."/>
            <person name="Wang H."/>
            <person name="Xu D."/>
            <person name="Wang A."/>
            <person name="Fan W."/>
        </authorList>
    </citation>
    <scope>NUCLEOTIDE SEQUENCE</scope>
    <source>
        <strain evidence="1">WSJ</strain>
        <tissue evidence="1">Leaf</tissue>
    </source>
</reference>
<dbReference type="Proteomes" id="UP001229421">
    <property type="component" value="Unassembled WGS sequence"/>
</dbReference>
<accession>A0AAD8L2M2</accession>
<comment type="caution">
    <text evidence="1">The sequence shown here is derived from an EMBL/GenBank/DDBJ whole genome shotgun (WGS) entry which is preliminary data.</text>
</comment>
<organism evidence="1 2">
    <name type="scientific">Tagetes erecta</name>
    <name type="common">African marigold</name>
    <dbReference type="NCBI Taxonomy" id="13708"/>
    <lineage>
        <taxon>Eukaryota</taxon>
        <taxon>Viridiplantae</taxon>
        <taxon>Streptophyta</taxon>
        <taxon>Embryophyta</taxon>
        <taxon>Tracheophyta</taxon>
        <taxon>Spermatophyta</taxon>
        <taxon>Magnoliopsida</taxon>
        <taxon>eudicotyledons</taxon>
        <taxon>Gunneridae</taxon>
        <taxon>Pentapetalae</taxon>
        <taxon>asterids</taxon>
        <taxon>campanulids</taxon>
        <taxon>Asterales</taxon>
        <taxon>Asteraceae</taxon>
        <taxon>Asteroideae</taxon>
        <taxon>Heliantheae alliance</taxon>
        <taxon>Tageteae</taxon>
        <taxon>Tagetes</taxon>
    </lineage>
</organism>
<name>A0AAD8L2M2_TARER</name>
<gene>
    <name evidence="1" type="ORF">QVD17_10303</name>
</gene>
<sequence>MSGVDIAVSVIAKLLEYTARPILQPFDYILHHNTNINGLRTQISSLDNLRLEVHQQVEVADRNGEVVLS</sequence>
<proteinExistence type="predicted"/>
<dbReference type="AlphaFoldDB" id="A0AAD8L2M2"/>
<dbReference type="EMBL" id="JAUHHV010000002">
    <property type="protein sequence ID" value="KAK1433393.1"/>
    <property type="molecule type" value="Genomic_DNA"/>
</dbReference>
<evidence type="ECO:0000313" key="2">
    <source>
        <dbReference type="Proteomes" id="UP001229421"/>
    </source>
</evidence>
<keyword evidence="2" id="KW-1185">Reference proteome</keyword>
<evidence type="ECO:0000313" key="1">
    <source>
        <dbReference type="EMBL" id="KAK1433393.1"/>
    </source>
</evidence>
<protein>
    <submittedName>
        <fullName evidence="1">Uncharacterized protein</fullName>
    </submittedName>
</protein>